<protein>
    <submittedName>
        <fullName evidence="2">Uncharacterized protein</fullName>
    </submittedName>
</protein>
<sequence length="310" mass="34662">MQNTSNRSSREIAHLPGHKVGPRKFDEHPDIGTATGRTNVLYDGKRIFKIYENQVNSASAAPTTLGHSTKWETRRWAHRSFNEPGRVSGERVPFRKPRTKYGESNGKDNRMSRIDNSQRAVPGFDDSVHAAAGHRGPDDTPAILQSNSFPHLHDFGTVPKVGGPQNRSRLELREEEAAKLKHAKGYDNRLINQQHDSRIFKGGISTMKQTEHELGQRDLDRQDAALGDATKVYGEEHAGFDTCSQVKLGFYKNNYGTEGGQLGQKPIKELKADQKGDKVGEHDHVKGRINPFARGFANNQLLWVTRPAIN</sequence>
<gene>
    <name evidence="2" type="ORF">CYMTET_10193</name>
</gene>
<name>A0AAE0GR75_9CHLO</name>
<keyword evidence="3" id="KW-1185">Reference proteome</keyword>
<organism evidence="2 3">
    <name type="scientific">Cymbomonas tetramitiformis</name>
    <dbReference type="NCBI Taxonomy" id="36881"/>
    <lineage>
        <taxon>Eukaryota</taxon>
        <taxon>Viridiplantae</taxon>
        <taxon>Chlorophyta</taxon>
        <taxon>Pyramimonadophyceae</taxon>
        <taxon>Pyramimonadales</taxon>
        <taxon>Pyramimonadaceae</taxon>
        <taxon>Cymbomonas</taxon>
    </lineage>
</organism>
<dbReference type="AlphaFoldDB" id="A0AAE0GR75"/>
<evidence type="ECO:0000256" key="1">
    <source>
        <dbReference type="SAM" id="MobiDB-lite"/>
    </source>
</evidence>
<evidence type="ECO:0000313" key="3">
    <source>
        <dbReference type="Proteomes" id="UP001190700"/>
    </source>
</evidence>
<feature type="region of interest" description="Disordered" evidence="1">
    <location>
        <begin position="1"/>
        <end position="32"/>
    </location>
</feature>
<proteinExistence type="predicted"/>
<reference evidence="2 3" key="1">
    <citation type="journal article" date="2015" name="Genome Biol. Evol.">
        <title>Comparative Genomics of a Bacterivorous Green Alga Reveals Evolutionary Causalities and Consequences of Phago-Mixotrophic Mode of Nutrition.</title>
        <authorList>
            <person name="Burns J.A."/>
            <person name="Paasch A."/>
            <person name="Narechania A."/>
            <person name="Kim E."/>
        </authorList>
    </citation>
    <scope>NUCLEOTIDE SEQUENCE [LARGE SCALE GENOMIC DNA]</scope>
    <source>
        <strain evidence="2 3">PLY_AMNH</strain>
    </source>
</reference>
<accession>A0AAE0GR75</accession>
<dbReference type="Proteomes" id="UP001190700">
    <property type="component" value="Unassembled WGS sequence"/>
</dbReference>
<evidence type="ECO:0000313" key="2">
    <source>
        <dbReference type="EMBL" id="KAK3282051.1"/>
    </source>
</evidence>
<comment type="caution">
    <text evidence="2">The sequence shown here is derived from an EMBL/GenBank/DDBJ whole genome shotgun (WGS) entry which is preliminary data.</text>
</comment>
<feature type="region of interest" description="Disordered" evidence="1">
    <location>
        <begin position="83"/>
        <end position="112"/>
    </location>
</feature>
<dbReference type="EMBL" id="LGRX02003567">
    <property type="protein sequence ID" value="KAK3282051.1"/>
    <property type="molecule type" value="Genomic_DNA"/>
</dbReference>